<dbReference type="GO" id="GO:0046081">
    <property type="term" value="P:dUTP catabolic process"/>
    <property type="evidence" value="ECO:0007669"/>
    <property type="project" value="UniProtKB-UniRule"/>
</dbReference>
<dbReference type="AlphaFoldDB" id="A0A0C3JVA5"/>
<keyword evidence="7 10" id="KW-0460">Magnesium</keyword>
<dbReference type="InterPro" id="IPR033704">
    <property type="entry name" value="dUTPase_trimeric"/>
</dbReference>
<evidence type="ECO:0000256" key="6">
    <source>
        <dbReference type="ARBA" id="ARBA00022801"/>
    </source>
</evidence>
<dbReference type="PANTHER" id="PTHR11241:SF0">
    <property type="entry name" value="DEOXYURIDINE 5'-TRIPHOSPHATE NUCLEOTIDOHYDROLASE"/>
    <property type="match status" value="1"/>
</dbReference>
<accession>A0A0C3JVA5</accession>
<dbReference type="Gene3D" id="2.70.40.10">
    <property type="match status" value="1"/>
</dbReference>
<gene>
    <name evidence="12" type="ORF">M404DRAFT_124051</name>
</gene>
<dbReference type="EMBL" id="KN831947">
    <property type="protein sequence ID" value="KIO13088.1"/>
    <property type="molecule type" value="Genomic_DNA"/>
</dbReference>
<dbReference type="InterPro" id="IPR029054">
    <property type="entry name" value="dUTPase-like"/>
</dbReference>
<dbReference type="InterPro" id="IPR036157">
    <property type="entry name" value="dUTPase-like_sf"/>
</dbReference>
<dbReference type="NCBIfam" id="TIGR00576">
    <property type="entry name" value="dut"/>
    <property type="match status" value="1"/>
</dbReference>
<dbReference type="EC" id="3.6.1.23" evidence="10"/>
<dbReference type="FunCoup" id="A0A0C3JVA5">
    <property type="interactions" value="1085"/>
</dbReference>
<sequence>MSDSADASREPQLLVKRLSDKARLPTRGSALAAGYDLYSAEDKVIPARGKAMVDTQLSIAVPPGTYGRVAPRSGLASKFMIDTGAGVVDADYRGVIFVLLYNFSDTDFHVQEGDRIAQLILERIYTPEVLEVESLNETARGSNGFGSTGGHKLLSS</sequence>
<evidence type="ECO:0000313" key="12">
    <source>
        <dbReference type="EMBL" id="KIO13088.1"/>
    </source>
</evidence>
<organism evidence="12 13">
    <name type="scientific">Pisolithus tinctorius Marx 270</name>
    <dbReference type="NCBI Taxonomy" id="870435"/>
    <lineage>
        <taxon>Eukaryota</taxon>
        <taxon>Fungi</taxon>
        <taxon>Dikarya</taxon>
        <taxon>Basidiomycota</taxon>
        <taxon>Agaricomycotina</taxon>
        <taxon>Agaricomycetes</taxon>
        <taxon>Agaricomycetidae</taxon>
        <taxon>Boletales</taxon>
        <taxon>Sclerodermatineae</taxon>
        <taxon>Pisolithaceae</taxon>
        <taxon>Pisolithus</taxon>
    </lineage>
</organism>
<dbReference type="InParanoid" id="A0A0C3JVA5"/>
<evidence type="ECO:0000259" key="11">
    <source>
        <dbReference type="Pfam" id="PF00692"/>
    </source>
</evidence>
<comment type="function">
    <text evidence="10">Involved in nucleotide metabolism via production of dUMP, the immediate precursor of thymidine nucleotides, and decreases the intracellular concentration of dUTP so that uracil cannot be incorporated into DNA.</text>
</comment>
<dbReference type="PANTHER" id="PTHR11241">
    <property type="entry name" value="DEOXYURIDINE 5'-TRIPHOSPHATE NUCLEOTIDOHYDROLASE"/>
    <property type="match status" value="1"/>
</dbReference>
<comment type="cofactor">
    <cofactor evidence="1 10">
        <name>Mg(2+)</name>
        <dbReference type="ChEBI" id="CHEBI:18420"/>
    </cofactor>
</comment>
<comment type="subunit">
    <text evidence="5 10">Homotrimer.</text>
</comment>
<protein>
    <recommendedName>
        <fullName evidence="10">Deoxyuridine 5'-triphosphate nucleotidohydrolase</fullName>
        <shortName evidence="10">dUTPase</shortName>
        <ecNumber evidence="10">3.6.1.23</ecNumber>
    </recommendedName>
    <alternativeName>
        <fullName evidence="10">dUTP pyrophosphatase</fullName>
    </alternativeName>
</protein>
<dbReference type="FunFam" id="2.70.40.10:FF:000004">
    <property type="entry name" value="Deoxyuridine triphosphatase"/>
    <property type="match status" value="1"/>
</dbReference>
<feature type="domain" description="dUTPase-like" evidence="11">
    <location>
        <begin position="21"/>
        <end position="149"/>
    </location>
</feature>
<dbReference type="SUPFAM" id="SSF51283">
    <property type="entry name" value="dUTPase-like"/>
    <property type="match status" value="1"/>
</dbReference>
<name>A0A0C3JVA5_PISTI</name>
<dbReference type="HOGENOM" id="CLU_068508_2_1_1"/>
<dbReference type="Proteomes" id="UP000054217">
    <property type="component" value="Unassembled WGS sequence"/>
</dbReference>
<evidence type="ECO:0000256" key="4">
    <source>
        <dbReference type="ARBA" id="ARBA00006581"/>
    </source>
</evidence>
<evidence type="ECO:0000256" key="1">
    <source>
        <dbReference type="ARBA" id="ARBA00001946"/>
    </source>
</evidence>
<dbReference type="GO" id="GO:0006226">
    <property type="term" value="P:dUMP biosynthetic process"/>
    <property type="evidence" value="ECO:0007669"/>
    <property type="project" value="UniProtKB-UniRule"/>
</dbReference>
<comment type="similarity">
    <text evidence="4 10">Belongs to the dUTPase family.</text>
</comment>
<evidence type="ECO:0000256" key="2">
    <source>
        <dbReference type="ARBA" id="ARBA00003495"/>
    </source>
</evidence>
<evidence type="ECO:0000256" key="3">
    <source>
        <dbReference type="ARBA" id="ARBA00005142"/>
    </source>
</evidence>
<reference evidence="13" key="2">
    <citation type="submission" date="2015-01" db="EMBL/GenBank/DDBJ databases">
        <title>Evolutionary Origins and Diversification of the Mycorrhizal Mutualists.</title>
        <authorList>
            <consortium name="DOE Joint Genome Institute"/>
            <consortium name="Mycorrhizal Genomics Consortium"/>
            <person name="Kohler A."/>
            <person name="Kuo A."/>
            <person name="Nagy L.G."/>
            <person name="Floudas D."/>
            <person name="Copeland A."/>
            <person name="Barry K.W."/>
            <person name="Cichocki N."/>
            <person name="Veneault-Fourrey C."/>
            <person name="LaButti K."/>
            <person name="Lindquist E.A."/>
            <person name="Lipzen A."/>
            <person name="Lundell T."/>
            <person name="Morin E."/>
            <person name="Murat C."/>
            <person name="Riley R."/>
            <person name="Ohm R."/>
            <person name="Sun H."/>
            <person name="Tunlid A."/>
            <person name="Henrissat B."/>
            <person name="Grigoriev I.V."/>
            <person name="Hibbett D.S."/>
            <person name="Martin F."/>
        </authorList>
    </citation>
    <scope>NUCLEOTIDE SEQUENCE [LARGE SCALE GENOMIC DNA]</scope>
    <source>
        <strain evidence="13">Marx 270</strain>
    </source>
</reference>
<evidence type="ECO:0000256" key="8">
    <source>
        <dbReference type="ARBA" id="ARBA00023080"/>
    </source>
</evidence>
<keyword evidence="8 10" id="KW-0546">Nucleotide metabolism</keyword>
<comment type="function">
    <text evidence="2">This enzyme is involved in nucleotide metabolism: it produces dUMP, the immediate precursor of thymidine nucleotides and it decreases the intracellular concentration of dUTP so that uracil cannot be incorporated into DNA.</text>
</comment>
<dbReference type="NCBIfam" id="NF001862">
    <property type="entry name" value="PRK00601.1"/>
    <property type="match status" value="1"/>
</dbReference>
<dbReference type="OrthoDB" id="419889at2759"/>
<evidence type="ECO:0000256" key="10">
    <source>
        <dbReference type="RuleBase" id="RU367024"/>
    </source>
</evidence>
<keyword evidence="10" id="KW-0479">Metal-binding</keyword>
<comment type="catalytic activity">
    <reaction evidence="9 10">
        <text>dUTP + H2O = dUMP + diphosphate + H(+)</text>
        <dbReference type="Rhea" id="RHEA:10248"/>
        <dbReference type="ChEBI" id="CHEBI:15377"/>
        <dbReference type="ChEBI" id="CHEBI:15378"/>
        <dbReference type="ChEBI" id="CHEBI:33019"/>
        <dbReference type="ChEBI" id="CHEBI:61555"/>
        <dbReference type="ChEBI" id="CHEBI:246422"/>
        <dbReference type="EC" id="3.6.1.23"/>
    </reaction>
</comment>
<dbReference type="InterPro" id="IPR008181">
    <property type="entry name" value="dUTPase"/>
</dbReference>
<evidence type="ECO:0000256" key="9">
    <source>
        <dbReference type="ARBA" id="ARBA00047686"/>
    </source>
</evidence>
<reference evidence="12 13" key="1">
    <citation type="submission" date="2014-04" db="EMBL/GenBank/DDBJ databases">
        <authorList>
            <consortium name="DOE Joint Genome Institute"/>
            <person name="Kuo A."/>
            <person name="Kohler A."/>
            <person name="Costa M.D."/>
            <person name="Nagy L.G."/>
            <person name="Floudas D."/>
            <person name="Copeland A."/>
            <person name="Barry K.W."/>
            <person name="Cichocki N."/>
            <person name="Veneault-Fourrey C."/>
            <person name="LaButti K."/>
            <person name="Lindquist E.A."/>
            <person name="Lipzen A."/>
            <person name="Lundell T."/>
            <person name="Morin E."/>
            <person name="Murat C."/>
            <person name="Sun H."/>
            <person name="Tunlid A."/>
            <person name="Henrissat B."/>
            <person name="Grigoriev I.V."/>
            <person name="Hibbett D.S."/>
            <person name="Martin F."/>
            <person name="Nordberg H.P."/>
            <person name="Cantor M.N."/>
            <person name="Hua S.X."/>
        </authorList>
    </citation>
    <scope>NUCLEOTIDE SEQUENCE [LARGE SCALE GENOMIC DNA]</scope>
    <source>
        <strain evidence="12 13">Marx 270</strain>
    </source>
</reference>
<dbReference type="STRING" id="870435.A0A0C3JVA5"/>
<comment type="pathway">
    <text evidence="3 10">Pyrimidine metabolism; dUMP biosynthesis; dUMP from dCTP (dUTP route): step 2/2.</text>
</comment>
<dbReference type="Pfam" id="PF00692">
    <property type="entry name" value="dUTPase"/>
    <property type="match status" value="1"/>
</dbReference>
<keyword evidence="6 10" id="KW-0378">Hydrolase</keyword>
<evidence type="ECO:0000256" key="7">
    <source>
        <dbReference type="ARBA" id="ARBA00022842"/>
    </source>
</evidence>
<keyword evidence="13" id="KW-1185">Reference proteome</keyword>
<dbReference type="GO" id="GO:0000287">
    <property type="term" value="F:magnesium ion binding"/>
    <property type="evidence" value="ECO:0007669"/>
    <property type="project" value="UniProtKB-UniRule"/>
</dbReference>
<proteinExistence type="inferred from homology"/>
<dbReference type="UniPathway" id="UPA00610">
    <property type="reaction ID" value="UER00666"/>
</dbReference>
<dbReference type="CDD" id="cd07557">
    <property type="entry name" value="trimeric_dUTPase"/>
    <property type="match status" value="1"/>
</dbReference>
<evidence type="ECO:0000256" key="5">
    <source>
        <dbReference type="ARBA" id="ARBA00011233"/>
    </source>
</evidence>
<dbReference type="GO" id="GO:0004170">
    <property type="term" value="F:dUTP diphosphatase activity"/>
    <property type="evidence" value="ECO:0007669"/>
    <property type="project" value="UniProtKB-UniRule"/>
</dbReference>
<evidence type="ECO:0000313" key="13">
    <source>
        <dbReference type="Proteomes" id="UP000054217"/>
    </source>
</evidence>